<protein>
    <submittedName>
        <fullName evidence="2">Uncharacterized protein</fullName>
    </submittedName>
</protein>
<dbReference type="AlphaFoldDB" id="A0A0D2D9N6"/>
<dbReference type="VEuPathDB" id="FungiDB:PV07_03968"/>
<dbReference type="RefSeq" id="XP_016252635.1">
    <property type="nucleotide sequence ID" value="XM_016390733.1"/>
</dbReference>
<feature type="region of interest" description="Disordered" evidence="1">
    <location>
        <begin position="50"/>
        <end position="82"/>
    </location>
</feature>
<evidence type="ECO:0000256" key="1">
    <source>
        <dbReference type="SAM" id="MobiDB-lite"/>
    </source>
</evidence>
<dbReference type="EMBL" id="KN847041">
    <property type="protein sequence ID" value="KIW32419.1"/>
    <property type="molecule type" value="Genomic_DNA"/>
</dbReference>
<sequence length="82" mass="8677">MAFPSPPDSLLVTDWCPYKYEQYAEADSPTAELPAGLLLLYPRPSEISISPLKPPMHGGSEAASLGTGSNLDSPLPGAYATR</sequence>
<accession>A0A0D2D9N6</accession>
<dbReference type="GeneID" id="27343162"/>
<reference evidence="2 3" key="1">
    <citation type="submission" date="2015-01" db="EMBL/GenBank/DDBJ databases">
        <title>The Genome Sequence of Cladophialophora immunda CBS83496.</title>
        <authorList>
            <consortium name="The Broad Institute Genomics Platform"/>
            <person name="Cuomo C."/>
            <person name="de Hoog S."/>
            <person name="Gorbushina A."/>
            <person name="Stielow B."/>
            <person name="Teixiera M."/>
            <person name="Abouelleil A."/>
            <person name="Chapman S.B."/>
            <person name="Priest M."/>
            <person name="Young S.K."/>
            <person name="Wortman J."/>
            <person name="Nusbaum C."/>
            <person name="Birren B."/>
        </authorList>
    </citation>
    <scope>NUCLEOTIDE SEQUENCE [LARGE SCALE GENOMIC DNA]</scope>
    <source>
        <strain evidence="2 3">CBS 83496</strain>
    </source>
</reference>
<gene>
    <name evidence="2" type="ORF">PV07_03968</name>
</gene>
<keyword evidence="3" id="KW-1185">Reference proteome</keyword>
<name>A0A0D2D9N6_9EURO</name>
<dbReference type="HOGENOM" id="CLU_2558123_0_0_1"/>
<dbReference type="Proteomes" id="UP000054466">
    <property type="component" value="Unassembled WGS sequence"/>
</dbReference>
<organism evidence="2 3">
    <name type="scientific">Cladophialophora immunda</name>
    <dbReference type="NCBI Taxonomy" id="569365"/>
    <lineage>
        <taxon>Eukaryota</taxon>
        <taxon>Fungi</taxon>
        <taxon>Dikarya</taxon>
        <taxon>Ascomycota</taxon>
        <taxon>Pezizomycotina</taxon>
        <taxon>Eurotiomycetes</taxon>
        <taxon>Chaetothyriomycetidae</taxon>
        <taxon>Chaetothyriales</taxon>
        <taxon>Herpotrichiellaceae</taxon>
        <taxon>Cladophialophora</taxon>
    </lineage>
</organism>
<proteinExistence type="predicted"/>
<evidence type="ECO:0000313" key="2">
    <source>
        <dbReference type="EMBL" id="KIW32419.1"/>
    </source>
</evidence>
<evidence type="ECO:0000313" key="3">
    <source>
        <dbReference type="Proteomes" id="UP000054466"/>
    </source>
</evidence>